<gene>
    <name evidence="1" type="ORF">NCTC7357_04527</name>
</gene>
<dbReference type="EMBL" id="LR134334">
    <property type="protein sequence ID" value="VEF76166.1"/>
    <property type="molecule type" value="Genomic_DNA"/>
</dbReference>
<reference evidence="1 2" key="1">
    <citation type="submission" date="2018-12" db="EMBL/GenBank/DDBJ databases">
        <authorList>
            <consortium name="Pathogen Informatics"/>
        </authorList>
    </citation>
    <scope>NUCLEOTIDE SEQUENCE [LARGE SCALE GENOMIC DNA]</scope>
    <source>
        <strain evidence="1 2">NCTC7357</strain>
    </source>
</reference>
<name>A0AAX3G136_9PSED</name>
<proteinExistence type="predicted"/>
<evidence type="ECO:0000313" key="2">
    <source>
        <dbReference type="Proteomes" id="UP000277437"/>
    </source>
</evidence>
<organism evidence="1 2">
    <name type="scientific">Pseudomonas chlororaphis</name>
    <dbReference type="NCBI Taxonomy" id="587753"/>
    <lineage>
        <taxon>Bacteria</taxon>
        <taxon>Pseudomonadati</taxon>
        <taxon>Pseudomonadota</taxon>
        <taxon>Gammaproteobacteria</taxon>
        <taxon>Pseudomonadales</taxon>
        <taxon>Pseudomonadaceae</taxon>
        <taxon>Pseudomonas</taxon>
    </lineage>
</organism>
<dbReference type="Proteomes" id="UP000277437">
    <property type="component" value="Chromosome"/>
</dbReference>
<dbReference type="AlphaFoldDB" id="A0AAX3G136"/>
<accession>A0AAX3G136</accession>
<protein>
    <submittedName>
        <fullName evidence="1">Uncharacterized protein</fullName>
    </submittedName>
</protein>
<sequence length="29" mass="3290">MRLLELKGQELLAISTDYRALGKLPFLEA</sequence>
<evidence type="ECO:0000313" key="1">
    <source>
        <dbReference type="EMBL" id="VEF76166.1"/>
    </source>
</evidence>